<dbReference type="Proteomes" id="UP001150217">
    <property type="component" value="Unassembled WGS sequence"/>
</dbReference>
<evidence type="ECO:0008006" key="5">
    <source>
        <dbReference type="Google" id="ProtNLM"/>
    </source>
</evidence>
<name>A0ABQ8V8Y3_9AGAR</name>
<reference evidence="3" key="1">
    <citation type="submission" date="2022-08" db="EMBL/GenBank/DDBJ databases">
        <title>A Global Phylogenomic Analysis of the Shiitake Genus Lentinula.</title>
        <authorList>
            <consortium name="DOE Joint Genome Institute"/>
            <person name="Sierra-Patev S."/>
            <person name="Min B."/>
            <person name="Naranjo-Ortiz M."/>
            <person name="Looney B."/>
            <person name="Konkel Z."/>
            <person name="Slot J.C."/>
            <person name="Sakamoto Y."/>
            <person name="Steenwyk J.L."/>
            <person name="Rokas A."/>
            <person name="Carro J."/>
            <person name="Camarero S."/>
            <person name="Ferreira P."/>
            <person name="Molpeceres G."/>
            <person name="Ruiz-Duenas F.J."/>
            <person name="Serrano A."/>
            <person name="Henrissat B."/>
            <person name="Drula E."/>
            <person name="Hughes K.W."/>
            <person name="Mata J.L."/>
            <person name="Ishikawa N.K."/>
            <person name="Vargas-Isla R."/>
            <person name="Ushijima S."/>
            <person name="Smith C.A."/>
            <person name="Ahrendt S."/>
            <person name="Andreopoulos W."/>
            <person name="He G."/>
            <person name="Labutti K."/>
            <person name="Lipzen A."/>
            <person name="Ng V."/>
            <person name="Riley R."/>
            <person name="Sandor L."/>
            <person name="Barry K."/>
            <person name="Martinez A.T."/>
            <person name="Xiao Y."/>
            <person name="Gibbons J.G."/>
            <person name="Terashima K."/>
            <person name="Grigoriev I.V."/>
            <person name="Hibbett D.S."/>
        </authorList>
    </citation>
    <scope>NUCLEOTIDE SEQUENCE</scope>
    <source>
        <strain evidence="3">RHP3577 ss4</strain>
    </source>
</reference>
<evidence type="ECO:0000256" key="1">
    <source>
        <dbReference type="SAM" id="Phobius"/>
    </source>
</evidence>
<dbReference type="EMBL" id="JANVFT010000060">
    <property type="protein sequence ID" value="KAJ4480803.1"/>
    <property type="molecule type" value="Genomic_DNA"/>
</dbReference>
<dbReference type="InterPro" id="IPR046366">
    <property type="entry name" value="MPAB"/>
</dbReference>
<evidence type="ECO:0000256" key="2">
    <source>
        <dbReference type="SAM" id="SignalP"/>
    </source>
</evidence>
<proteinExistence type="predicted"/>
<keyword evidence="2" id="KW-0732">Signal</keyword>
<feature type="transmembrane region" description="Helical" evidence="1">
    <location>
        <begin position="68"/>
        <end position="90"/>
    </location>
</feature>
<evidence type="ECO:0000313" key="4">
    <source>
        <dbReference type="Proteomes" id="UP001150217"/>
    </source>
</evidence>
<sequence length="412" mass="46885">MTSSVMLSLILALFVYLALVRICRYHCVNKSTARYTGYGIGIDKLELTPGEAQQIVHDSLLYDAPLTMLLGFQITLFKVFGIPTIASTFYKSGHLMRETDLNKRLVDTVTLMATILCNTYPSQANIADEDPRAAIALARVNWIHTRYKIKNEDYLFNLALLILEPIQLTEHFNWRPHSLLEKKAIFTLWTNIGESMGIKNIWSTFEEMEQWTTSYRKENIMASEEAYKLSQATINHFLNGIPELLGLRFVAYNFFLTLLDEQSRLALQLPPPSPAITFIIFILFRARAWIVRYLCLPRLSPSLWVPMDTGGTSTTTGIHRLQAVLLRSSGPYYYPEKTGIALKIQSLLIMLGLQDPNKIPGKKWRSEGYRLEELGPTQWENVGHEKVMEAASKIQGHPITGIWSLLAQKKGI</sequence>
<keyword evidence="1" id="KW-0472">Membrane</keyword>
<organism evidence="3 4">
    <name type="scientific">Lentinula lateritia</name>
    <dbReference type="NCBI Taxonomy" id="40482"/>
    <lineage>
        <taxon>Eukaryota</taxon>
        <taxon>Fungi</taxon>
        <taxon>Dikarya</taxon>
        <taxon>Basidiomycota</taxon>
        <taxon>Agaricomycotina</taxon>
        <taxon>Agaricomycetes</taxon>
        <taxon>Agaricomycetidae</taxon>
        <taxon>Agaricales</taxon>
        <taxon>Marasmiineae</taxon>
        <taxon>Omphalotaceae</taxon>
        <taxon>Lentinula</taxon>
    </lineage>
</organism>
<feature type="chain" id="PRO_5045673306" description="ER-bound oxygenase mpaB/mpaB'/Rubber oxygenase catalytic domain-containing protein" evidence="2">
    <location>
        <begin position="26"/>
        <end position="412"/>
    </location>
</feature>
<dbReference type="PANTHER" id="PTHR36124:SF1">
    <property type="entry name" value="ER-BOUND OXYGENASE MPAB_MPAB'_RUBBER OXYGENASE CATALYTIC DOMAIN-CONTAINING PROTEIN"/>
    <property type="match status" value="1"/>
</dbReference>
<keyword evidence="4" id="KW-1185">Reference proteome</keyword>
<dbReference type="PANTHER" id="PTHR36124">
    <property type="match status" value="1"/>
</dbReference>
<keyword evidence="1" id="KW-1133">Transmembrane helix</keyword>
<accession>A0ABQ8V8Y3</accession>
<protein>
    <recommendedName>
        <fullName evidence="5">ER-bound oxygenase mpaB/mpaB'/Rubber oxygenase catalytic domain-containing protein</fullName>
    </recommendedName>
</protein>
<comment type="caution">
    <text evidence="3">The sequence shown here is derived from an EMBL/GenBank/DDBJ whole genome shotgun (WGS) entry which is preliminary data.</text>
</comment>
<evidence type="ECO:0000313" key="3">
    <source>
        <dbReference type="EMBL" id="KAJ4480803.1"/>
    </source>
</evidence>
<gene>
    <name evidence="3" type="ORF">C8R41DRAFT_922394</name>
</gene>
<feature type="signal peptide" evidence="2">
    <location>
        <begin position="1"/>
        <end position="25"/>
    </location>
</feature>
<keyword evidence="1" id="KW-0812">Transmembrane</keyword>